<dbReference type="Proteomes" id="UP001164705">
    <property type="component" value="Chromosome"/>
</dbReference>
<dbReference type="CDD" id="cd08916">
    <property type="entry name" value="TrHb3_P"/>
    <property type="match status" value="1"/>
</dbReference>
<dbReference type="GO" id="GO:0019825">
    <property type="term" value="F:oxygen binding"/>
    <property type="evidence" value="ECO:0007669"/>
    <property type="project" value="InterPro"/>
</dbReference>
<protein>
    <submittedName>
        <fullName evidence="1">Group III truncated hemoglobin</fullName>
    </submittedName>
</protein>
<dbReference type="Gene3D" id="1.10.490.10">
    <property type="entry name" value="Globins"/>
    <property type="match status" value="1"/>
</dbReference>
<dbReference type="AlphaFoldDB" id="A0A9E8SH33"/>
<dbReference type="RefSeq" id="WP_267676895.1">
    <property type="nucleotide sequence ID" value="NZ_CP113088.1"/>
</dbReference>
<dbReference type="InterPro" id="IPR012292">
    <property type="entry name" value="Globin/Proto"/>
</dbReference>
<name>A0A9E8SH33_9FLAO</name>
<gene>
    <name evidence="1" type="ORF">N7U66_00590</name>
</gene>
<dbReference type="EMBL" id="CP113088">
    <property type="protein sequence ID" value="WAC02300.1"/>
    <property type="molecule type" value="Genomic_DNA"/>
</dbReference>
<proteinExistence type="predicted"/>
<accession>A0A9E8SH33</accession>
<evidence type="ECO:0000313" key="2">
    <source>
        <dbReference type="Proteomes" id="UP001164705"/>
    </source>
</evidence>
<dbReference type="GO" id="GO:0020037">
    <property type="term" value="F:heme binding"/>
    <property type="evidence" value="ECO:0007669"/>
    <property type="project" value="InterPro"/>
</dbReference>
<evidence type="ECO:0000313" key="1">
    <source>
        <dbReference type="EMBL" id="WAC02300.1"/>
    </source>
</evidence>
<organism evidence="1 2">
    <name type="scientific">Lacinutrix neustonica</name>
    <dbReference type="NCBI Taxonomy" id="2980107"/>
    <lineage>
        <taxon>Bacteria</taxon>
        <taxon>Pseudomonadati</taxon>
        <taxon>Bacteroidota</taxon>
        <taxon>Flavobacteriia</taxon>
        <taxon>Flavobacteriales</taxon>
        <taxon>Flavobacteriaceae</taxon>
        <taxon>Lacinutrix</taxon>
    </lineage>
</organism>
<keyword evidence="2" id="KW-1185">Reference proteome</keyword>
<sequence>MRKDSVLGPFFNGKIHDWEAHLQHLTTFWESSLFMSGKLEKKYLGNPLEVHVTVDKENNHSITELHFGIWLNYWIQTIDVLFMGDVADNAKRRARKMGTFMYLKIFEARAKNK</sequence>
<dbReference type="KEGG" id="lnu:N7U66_00590"/>
<dbReference type="InterPro" id="IPR009050">
    <property type="entry name" value="Globin-like_sf"/>
</dbReference>
<reference evidence="1" key="1">
    <citation type="submission" date="2022-11" db="EMBL/GenBank/DDBJ databases">
        <title>Lacinutrix neustonica HL-RS19T sp. nov., isolated from the surface microlayer sample of brackish Lake Shihwa.</title>
        <authorList>
            <person name="Choi J.Y."/>
            <person name="Hwang C.Y."/>
        </authorList>
    </citation>
    <scope>NUCLEOTIDE SEQUENCE</scope>
    <source>
        <strain evidence="1">HL-RS19</strain>
    </source>
</reference>
<dbReference type="SUPFAM" id="SSF46458">
    <property type="entry name" value="Globin-like"/>
    <property type="match status" value="1"/>
</dbReference>